<dbReference type="InterPro" id="IPR003439">
    <property type="entry name" value="ABC_transporter-like_ATP-bd"/>
</dbReference>
<gene>
    <name evidence="1" type="ORF">FD40_GL001382</name>
</gene>
<dbReference type="Gene3D" id="3.40.50.300">
    <property type="entry name" value="P-loop containing nucleotide triphosphate hydrolases"/>
    <property type="match status" value="2"/>
</dbReference>
<dbReference type="PROSITE" id="PS50893">
    <property type="entry name" value="ABC_TRANSPORTER_2"/>
    <property type="match status" value="2"/>
</dbReference>
<keyword evidence="2" id="KW-1185">Reference proteome</keyword>
<dbReference type="AlphaFoldDB" id="A0A0R1YGM7"/>
<comment type="caution">
    <text evidence="1">The sequence shown here is derived from an EMBL/GenBank/DDBJ whole genome shotgun (WGS) entry which is preliminary data.</text>
</comment>
<dbReference type="KEGG" id="lah:LA20533_05115"/>
<protein>
    <submittedName>
        <fullName evidence="1">ABC superfamily ATP binding cassette transporter, ABC protein</fullName>
    </submittedName>
</protein>
<dbReference type="InterPro" id="IPR027417">
    <property type="entry name" value="P-loop_NTPase"/>
</dbReference>
<dbReference type="SUPFAM" id="SSF52540">
    <property type="entry name" value="P-loop containing nucleoside triphosphate hydrolases"/>
    <property type="match status" value="2"/>
</dbReference>
<dbReference type="FunFam" id="3.40.50.300:FF:000011">
    <property type="entry name" value="Putative ABC transporter ATP-binding component"/>
    <property type="match status" value="1"/>
</dbReference>
<evidence type="ECO:0000313" key="1">
    <source>
        <dbReference type="EMBL" id="KRM41543.1"/>
    </source>
</evidence>
<dbReference type="InterPro" id="IPR051309">
    <property type="entry name" value="ABCF_ATPase"/>
</dbReference>
<dbReference type="PATRIC" id="fig|1423721.4.peg.1424"/>
<dbReference type="Proteomes" id="UP000051230">
    <property type="component" value="Unassembled WGS sequence"/>
</dbReference>
<dbReference type="GO" id="GO:0005524">
    <property type="term" value="F:ATP binding"/>
    <property type="evidence" value="ECO:0007669"/>
    <property type="project" value="UniProtKB-KW"/>
</dbReference>
<dbReference type="PANTHER" id="PTHR42855">
    <property type="entry name" value="ABC TRANSPORTER ATP-BINDING SUBUNIT"/>
    <property type="match status" value="1"/>
</dbReference>
<dbReference type="CDD" id="cd03221">
    <property type="entry name" value="ABCF_EF-3"/>
    <property type="match status" value="2"/>
</dbReference>
<name>A0A0R1YGM7_9LACO</name>
<dbReference type="InterPro" id="IPR032781">
    <property type="entry name" value="ABC_tran_Xtn"/>
</dbReference>
<sequence>MSLLTVEHLSHSFIDKELYKDTGFFFNKEDHMGVTGQNGVGKSTLINILIGKIDADEGKISWQKNVDVGYLDQYAKLTPGVSIKEYLRTAFDDLFQKEQEMGRLYADYAETFDDKDMERAGKIQTLLEESGFYDLDTKIEQVATGLGLDAIGYDHDVSQLSGGQRSKIILAKLLLQNPQVLVLDEPTNYLDVNHIEWLTNYLNNFEGAFIVVSHDYDFLERITNSIIDVEFGKITKYKGNLKQALKQKEANRETYLKAFENQQAKIEKTEAYIRKFKAGTRSKSAQSRVKQLNRMERLDPPKINKAATFSFPYTETVSRILLQTQDLVIGYDKALVEEAFNFSVGNGEKVAITGFNGIGKSTLLKTLLGELKPIYGGYDINRTTRIAYFKQDLKWDNGNMTPFQFMQQNFEDEKQKELRTVLARTGLTSQQAMSPLKTLSGGEQMKVKLAKLMLEPSNLLFLDEPTNHLDVATKDALRRAIIDYEGGVIVVSHEKDFFEGDWVDKIIDIEEMK</sequence>
<evidence type="ECO:0000313" key="2">
    <source>
        <dbReference type="Proteomes" id="UP000051230"/>
    </source>
</evidence>
<dbReference type="PANTHER" id="PTHR42855:SF2">
    <property type="entry name" value="DRUG RESISTANCE ABC TRANSPORTER,ATP-BINDING PROTEIN"/>
    <property type="match status" value="1"/>
</dbReference>
<dbReference type="STRING" id="1423721.LA20533_05115"/>
<dbReference type="PROSITE" id="PS00211">
    <property type="entry name" value="ABC_TRANSPORTER_1"/>
    <property type="match status" value="2"/>
</dbReference>
<dbReference type="EMBL" id="AYYS01000029">
    <property type="protein sequence ID" value="KRM41543.1"/>
    <property type="molecule type" value="Genomic_DNA"/>
</dbReference>
<reference evidence="1 2" key="1">
    <citation type="journal article" date="2015" name="Genome Announc.">
        <title>Expanding the biotechnology potential of lactobacilli through comparative genomics of 213 strains and associated genera.</title>
        <authorList>
            <person name="Sun Z."/>
            <person name="Harris H.M."/>
            <person name="McCann A."/>
            <person name="Guo C."/>
            <person name="Argimon S."/>
            <person name="Zhang W."/>
            <person name="Yang X."/>
            <person name="Jeffery I.B."/>
            <person name="Cooney J.C."/>
            <person name="Kagawa T.F."/>
            <person name="Liu W."/>
            <person name="Song Y."/>
            <person name="Salvetti E."/>
            <person name="Wrobel A."/>
            <person name="Rasinkangas P."/>
            <person name="Parkhill J."/>
            <person name="Rea M.C."/>
            <person name="O'Sullivan O."/>
            <person name="Ritari J."/>
            <person name="Douillard F.P."/>
            <person name="Paul Ross R."/>
            <person name="Yang R."/>
            <person name="Briner A.E."/>
            <person name="Felis G.E."/>
            <person name="de Vos W.M."/>
            <person name="Barrangou R."/>
            <person name="Klaenhammer T.R."/>
            <person name="Caufield P.W."/>
            <person name="Cui Y."/>
            <person name="Zhang H."/>
            <person name="O'Toole P.W."/>
        </authorList>
    </citation>
    <scope>NUCLEOTIDE SEQUENCE [LARGE SCALE GENOMIC DNA]</scope>
    <source>
        <strain evidence="1 2">DSM 20533</strain>
    </source>
</reference>
<dbReference type="SMART" id="SM00382">
    <property type="entry name" value="AAA"/>
    <property type="match status" value="2"/>
</dbReference>
<organism evidence="1 2">
    <name type="scientific">Amylolactobacillus amylophilus DSM 20533 = JCM 1125</name>
    <dbReference type="NCBI Taxonomy" id="1423721"/>
    <lineage>
        <taxon>Bacteria</taxon>
        <taxon>Bacillati</taxon>
        <taxon>Bacillota</taxon>
        <taxon>Bacilli</taxon>
        <taxon>Lactobacillales</taxon>
        <taxon>Lactobacillaceae</taxon>
        <taxon>Amylolactobacillus</taxon>
    </lineage>
</organism>
<accession>A0A0R1YGM7</accession>
<dbReference type="GO" id="GO:0016887">
    <property type="term" value="F:ATP hydrolysis activity"/>
    <property type="evidence" value="ECO:0007669"/>
    <property type="project" value="InterPro"/>
</dbReference>
<dbReference type="Pfam" id="PF00005">
    <property type="entry name" value="ABC_tran"/>
    <property type="match status" value="2"/>
</dbReference>
<dbReference type="Pfam" id="PF12848">
    <property type="entry name" value="ABC_tran_Xtn"/>
    <property type="match status" value="1"/>
</dbReference>
<dbReference type="RefSeq" id="WP_054745710.1">
    <property type="nucleotide sequence ID" value="NZ_AYYS01000029.1"/>
</dbReference>
<dbReference type="InterPro" id="IPR017871">
    <property type="entry name" value="ABC_transporter-like_CS"/>
</dbReference>
<dbReference type="OrthoDB" id="9762369at2"/>
<proteinExistence type="predicted"/>
<dbReference type="InterPro" id="IPR003593">
    <property type="entry name" value="AAA+_ATPase"/>
</dbReference>